<evidence type="ECO:0008006" key="11">
    <source>
        <dbReference type="Google" id="ProtNLM"/>
    </source>
</evidence>
<feature type="region of interest" description="Disordered" evidence="6">
    <location>
        <begin position="286"/>
        <end position="320"/>
    </location>
</feature>
<keyword evidence="4" id="KW-0804">Transcription</keyword>
<dbReference type="GO" id="GO:0006368">
    <property type="term" value="P:transcription elongation by RNA polymerase II"/>
    <property type="evidence" value="ECO:0007669"/>
    <property type="project" value="InterPro"/>
</dbReference>
<dbReference type="FunFam" id="3.40.50.11990:FF:000002">
    <property type="entry name" value="protein CDC73 homolog"/>
    <property type="match status" value="1"/>
</dbReference>
<dbReference type="InterPro" id="IPR007852">
    <property type="entry name" value="Cdc73/Parafibromin"/>
</dbReference>
<proteinExistence type="inferred from homology"/>
<dbReference type="PANTHER" id="PTHR12466">
    <property type="entry name" value="CDC73 DOMAIN PROTEIN"/>
    <property type="match status" value="1"/>
</dbReference>
<gene>
    <name evidence="9" type="ORF">CYY_003848</name>
</gene>
<evidence type="ECO:0000259" key="7">
    <source>
        <dbReference type="Pfam" id="PF05179"/>
    </source>
</evidence>
<evidence type="ECO:0000256" key="2">
    <source>
        <dbReference type="ARBA" id="ARBA00010427"/>
    </source>
</evidence>
<dbReference type="EMBL" id="AJWJ01000126">
    <property type="protein sequence ID" value="KAF2074860.1"/>
    <property type="molecule type" value="Genomic_DNA"/>
</dbReference>
<dbReference type="Pfam" id="PF16050">
    <property type="entry name" value="CDC73_N"/>
    <property type="match status" value="1"/>
</dbReference>
<evidence type="ECO:0000259" key="8">
    <source>
        <dbReference type="Pfam" id="PF16050"/>
    </source>
</evidence>
<dbReference type="Gene3D" id="3.40.50.11990">
    <property type="entry name" value="RNA polymerase II accessory factor, Cdc73 C-terminal domain"/>
    <property type="match status" value="1"/>
</dbReference>
<feature type="domain" description="Paf1 complex subunit Cdc73 N-terminal" evidence="8">
    <location>
        <begin position="1"/>
        <end position="102"/>
    </location>
</feature>
<dbReference type="Pfam" id="PF05179">
    <property type="entry name" value="CDC73_C"/>
    <property type="match status" value="1"/>
</dbReference>
<dbReference type="GO" id="GO:0032968">
    <property type="term" value="P:positive regulation of transcription elongation by RNA polymerase II"/>
    <property type="evidence" value="ECO:0007669"/>
    <property type="project" value="TreeGrafter"/>
</dbReference>
<comment type="subcellular location">
    <subcellularLocation>
        <location evidence="1">Nucleus</location>
    </subcellularLocation>
</comment>
<evidence type="ECO:0000313" key="10">
    <source>
        <dbReference type="Proteomes" id="UP000695562"/>
    </source>
</evidence>
<dbReference type="OrthoDB" id="2186602at2759"/>
<dbReference type="InterPro" id="IPR032041">
    <property type="entry name" value="Cdc73_N"/>
</dbReference>
<evidence type="ECO:0000313" key="9">
    <source>
        <dbReference type="EMBL" id="KAF2074860.1"/>
    </source>
</evidence>
<dbReference type="GO" id="GO:0000993">
    <property type="term" value="F:RNA polymerase II complex binding"/>
    <property type="evidence" value="ECO:0007669"/>
    <property type="project" value="TreeGrafter"/>
</dbReference>
<feature type="domain" description="Cell division control protein 73 C-terminal" evidence="7">
    <location>
        <begin position="324"/>
        <end position="479"/>
    </location>
</feature>
<dbReference type="Proteomes" id="UP000695562">
    <property type="component" value="Unassembled WGS sequence"/>
</dbReference>
<sequence>MADALTMLRDVLVKGSQPLIEGDEFVFGRTRFPKTAPTAFRASTGNQPYTLNAVYLCHANRDLTRGAYILACTRANTPTVAFNDKKELLAFLDGEITQSASIVYDVLPPSGGGAGGDVGVMPMDISSSFENTQTSMMAGQQNMDIGGVSSTQMPLDAFGASLDYLDSALSGFGGTDSSHDIQSRYKIDLQELELTEEQKKEKDAFGLKIDANRVKPDMTETEDSFIEAIKLKRKNLEQEKSGFVLADETITKKIQEREKSSNDRVSILQSQSVFSNILNSYKKFKAEEEEKKRKPQKANGHPSNSSSSSSTSSSSNSTNISQLKNRTPIIIVPSSLTSPLTIYNALEFLESSKFVSTLEKKQELTQQHLPKPSLVTFDRMTTNHKISYEIIDNIRLLKPDDWMRVAAVFVQGEAWQFKDWKWSTPVDLLAHVKGYYIKFDDTTLPEVVKSWDVRILNLSKTKRHLDQTATVEFWNSFDEYILSKKSYLNH</sequence>
<feature type="compositionally biased region" description="Low complexity" evidence="6">
    <location>
        <begin position="303"/>
        <end position="319"/>
    </location>
</feature>
<dbReference type="InterPro" id="IPR031336">
    <property type="entry name" value="CDC73_C"/>
</dbReference>
<keyword evidence="5" id="KW-0539">Nucleus</keyword>
<dbReference type="GO" id="GO:0016593">
    <property type="term" value="C:Cdc73/Paf1 complex"/>
    <property type="evidence" value="ECO:0007669"/>
    <property type="project" value="InterPro"/>
</dbReference>
<evidence type="ECO:0000256" key="3">
    <source>
        <dbReference type="ARBA" id="ARBA00023015"/>
    </source>
</evidence>
<dbReference type="InterPro" id="IPR038103">
    <property type="entry name" value="CDC73_C_sf"/>
</dbReference>
<evidence type="ECO:0000256" key="1">
    <source>
        <dbReference type="ARBA" id="ARBA00004123"/>
    </source>
</evidence>
<dbReference type="PANTHER" id="PTHR12466:SF8">
    <property type="entry name" value="PARAFIBROMIN"/>
    <property type="match status" value="1"/>
</dbReference>
<evidence type="ECO:0000256" key="6">
    <source>
        <dbReference type="SAM" id="MobiDB-lite"/>
    </source>
</evidence>
<evidence type="ECO:0000256" key="5">
    <source>
        <dbReference type="ARBA" id="ARBA00023242"/>
    </source>
</evidence>
<protein>
    <recommendedName>
        <fullName evidence="11">RNA polymerase II complex component</fullName>
    </recommendedName>
</protein>
<comment type="caution">
    <text evidence="9">The sequence shown here is derived from an EMBL/GenBank/DDBJ whole genome shotgun (WGS) entry which is preliminary data.</text>
</comment>
<comment type="similarity">
    <text evidence="2">Belongs to the CDC73 family.</text>
</comment>
<reference evidence="9" key="1">
    <citation type="submission" date="2020-01" db="EMBL/GenBank/DDBJ databases">
        <title>Development of genomics and gene disruption for Polysphondylium violaceum indicates a role for the polyketide synthase stlB in stalk morphogenesis.</title>
        <authorList>
            <person name="Narita B."/>
            <person name="Kawabe Y."/>
            <person name="Kin K."/>
            <person name="Saito T."/>
            <person name="Gibbs R."/>
            <person name="Kuspa A."/>
            <person name="Muzny D."/>
            <person name="Queller D."/>
            <person name="Richards S."/>
            <person name="Strassman J."/>
            <person name="Sucgang R."/>
            <person name="Worley K."/>
            <person name="Schaap P."/>
        </authorList>
    </citation>
    <scope>NUCLEOTIDE SEQUENCE</scope>
    <source>
        <strain evidence="9">QSvi11</strain>
    </source>
</reference>
<keyword evidence="10" id="KW-1185">Reference proteome</keyword>
<dbReference type="AlphaFoldDB" id="A0A8J4PW71"/>
<name>A0A8J4PW71_9MYCE</name>
<evidence type="ECO:0000256" key="4">
    <source>
        <dbReference type="ARBA" id="ARBA00023163"/>
    </source>
</evidence>
<keyword evidence="3" id="KW-0805">Transcription regulation</keyword>
<accession>A0A8J4PW71</accession>
<organism evidence="9 10">
    <name type="scientific">Polysphondylium violaceum</name>
    <dbReference type="NCBI Taxonomy" id="133409"/>
    <lineage>
        <taxon>Eukaryota</taxon>
        <taxon>Amoebozoa</taxon>
        <taxon>Evosea</taxon>
        <taxon>Eumycetozoa</taxon>
        <taxon>Dictyostelia</taxon>
        <taxon>Dictyosteliales</taxon>
        <taxon>Dictyosteliaceae</taxon>
        <taxon>Polysphondylium</taxon>
    </lineage>
</organism>